<dbReference type="RefSeq" id="WP_148707151.1">
    <property type="nucleotide sequence ID" value="NZ_QLLL01000001.1"/>
</dbReference>
<protein>
    <submittedName>
        <fullName evidence="1">Uncharacterized protein</fullName>
    </submittedName>
</protein>
<proteinExistence type="predicted"/>
<dbReference type="OrthoDB" id="337567at2"/>
<dbReference type="Proteomes" id="UP000249547">
    <property type="component" value="Unassembled WGS sequence"/>
</dbReference>
<accession>A0A327R1Y1</accession>
<keyword evidence="2" id="KW-1185">Reference proteome</keyword>
<reference evidence="1 2" key="1">
    <citation type="submission" date="2018-06" db="EMBL/GenBank/DDBJ databases">
        <title>Genomic Encyclopedia of Archaeal and Bacterial Type Strains, Phase II (KMG-II): from individual species to whole genera.</title>
        <authorList>
            <person name="Goeker M."/>
        </authorList>
    </citation>
    <scope>NUCLEOTIDE SEQUENCE [LARGE SCALE GENOMIC DNA]</scope>
    <source>
        <strain evidence="1 2">DSM 23857</strain>
    </source>
</reference>
<dbReference type="EMBL" id="QLLL01000001">
    <property type="protein sequence ID" value="RAJ10651.1"/>
    <property type="molecule type" value="Genomic_DNA"/>
</dbReference>
<evidence type="ECO:0000313" key="2">
    <source>
        <dbReference type="Proteomes" id="UP000249547"/>
    </source>
</evidence>
<gene>
    <name evidence="1" type="ORF">LX64_00256</name>
</gene>
<name>A0A327R1Y1_9BACT</name>
<organism evidence="1 2">
    <name type="scientific">Chitinophaga skermanii</name>
    <dbReference type="NCBI Taxonomy" id="331697"/>
    <lineage>
        <taxon>Bacteria</taxon>
        <taxon>Pseudomonadati</taxon>
        <taxon>Bacteroidota</taxon>
        <taxon>Chitinophagia</taxon>
        <taxon>Chitinophagales</taxon>
        <taxon>Chitinophagaceae</taxon>
        <taxon>Chitinophaga</taxon>
    </lineage>
</organism>
<dbReference type="AlphaFoldDB" id="A0A327R1Y1"/>
<evidence type="ECO:0000313" key="1">
    <source>
        <dbReference type="EMBL" id="RAJ10651.1"/>
    </source>
</evidence>
<comment type="caution">
    <text evidence="1">The sequence shown here is derived from an EMBL/GenBank/DDBJ whole genome shotgun (WGS) entry which is preliminary data.</text>
</comment>
<sequence>MNKQDTLKLKQEVERRVKTLDELLTELYGKSGSSKREKIELEYQQFKKEQPKESNKFNHQ</sequence>